<dbReference type="Proteomes" id="UP000523007">
    <property type="component" value="Unassembled WGS sequence"/>
</dbReference>
<keyword evidence="4" id="KW-1185">Reference proteome</keyword>
<keyword evidence="1" id="KW-0472">Membrane</keyword>
<name>A0A7W7W512_9ACTN</name>
<feature type="transmembrane region" description="Helical" evidence="1">
    <location>
        <begin position="452"/>
        <end position="474"/>
    </location>
</feature>
<feature type="chain" id="PRO_5031123067" description="DUF4350 domain-containing protein" evidence="2">
    <location>
        <begin position="30"/>
        <end position="644"/>
    </location>
</feature>
<organism evidence="3 4">
    <name type="scientific">Lipingzhangella halophila</name>
    <dbReference type="NCBI Taxonomy" id="1783352"/>
    <lineage>
        <taxon>Bacteria</taxon>
        <taxon>Bacillati</taxon>
        <taxon>Actinomycetota</taxon>
        <taxon>Actinomycetes</taxon>
        <taxon>Streptosporangiales</taxon>
        <taxon>Nocardiopsidaceae</taxon>
        <taxon>Lipingzhangella</taxon>
    </lineage>
</organism>
<accession>A0A7W7W512</accession>
<keyword evidence="2" id="KW-0732">Signal</keyword>
<evidence type="ECO:0000256" key="2">
    <source>
        <dbReference type="SAM" id="SignalP"/>
    </source>
</evidence>
<gene>
    <name evidence="3" type="ORF">F4561_004194</name>
</gene>
<keyword evidence="1" id="KW-1133">Transmembrane helix</keyword>
<evidence type="ECO:0000313" key="4">
    <source>
        <dbReference type="Proteomes" id="UP000523007"/>
    </source>
</evidence>
<comment type="caution">
    <text evidence="3">The sequence shown here is derived from an EMBL/GenBank/DDBJ whole genome shotgun (WGS) entry which is preliminary data.</text>
</comment>
<reference evidence="3 4" key="1">
    <citation type="submission" date="2020-08" db="EMBL/GenBank/DDBJ databases">
        <title>Sequencing the genomes of 1000 actinobacteria strains.</title>
        <authorList>
            <person name="Klenk H.-P."/>
        </authorList>
    </citation>
    <scope>NUCLEOTIDE SEQUENCE [LARGE SCALE GENOMIC DNA]</scope>
    <source>
        <strain evidence="3 4">DSM 102030</strain>
    </source>
</reference>
<dbReference type="EMBL" id="JACHJT010000001">
    <property type="protein sequence ID" value="MBB4933374.1"/>
    <property type="molecule type" value="Genomic_DNA"/>
</dbReference>
<sequence length="644" mass="67522">MTESPSFRRLSALCPLLAAVFLVALPAGAAAGTEPSTTPAEHYAGLLAEQPEGGAVVVDGAVGGTVPPEEMAEELHETFGDLGLPYYVVVTPFLGAGSEVGLQEIVPAVHDRLGSDGLYVVMEPEGRPLEVEAYGVEADATAAMDAANADPELDYDSPATDVAEVMAAALADPAVAEDLLAEQQRFWLFRADTLADFHPSRRDGPENFGFLVGAVGGATVVAGGWWVWRLVRRGRGRTAAVVGVGAVVVAAGAVSGPAGWVAGAPVGEHEVIGAEERARMEEPYVVSTGRVEHVAERLAEEPVYVDPLVQLPREGLDGVAETMPDAPVPVYAAVVPLGNGDESGGDHEVLAAALAAVAEREGVYLVVGRGTGEVASVGAATYGLGADYSFSSSLQRIEGDSPADALNQAVAALDEVELTPGGEYTPRFAEYEPSPPPPRMERYWVEGVAPGFLMFGLLVGPAVIGLVWLAVYALRVWRGGGRIVGDRVLRRLATRETGRLRALLARREGDLPEELLPQADAALLVMDADPGTLDLLGVVVLARRVLAEAENPTATGQGPCAVNPLHPWATERGSGAGRSGQANLCADCAARGSDARAARTLRLRSGSTAHPYDSKPSNPWIRNRFGAENPRRMVEALLKEHHVS</sequence>
<feature type="transmembrane region" description="Helical" evidence="1">
    <location>
        <begin position="208"/>
        <end position="228"/>
    </location>
</feature>
<proteinExistence type="predicted"/>
<feature type="signal peptide" evidence="2">
    <location>
        <begin position="1"/>
        <end position="29"/>
    </location>
</feature>
<feature type="transmembrane region" description="Helical" evidence="1">
    <location>
        <begin position="240"/>
        <end position="260"/>
    </location>
</feature>
<evidence type="ECO:0008006" key="5">
    <source>
        <dbReference type="Google" id="ProtNLM"/>
    </source>
</evidence>
<evidence type="ECO:0000313" key="3">
    <source>
        <dbReference type="EMBL" id="MBB4933374.1"/>
    </source>
</evidence>
<dbReference type="RefSeq" id="WP_184580994.1">
    <property type="nucleotide sequence ID" value="NZ_JACHJT010000001.1"/>
</dbReference>
<evidence type="ECO:0000256" key="1">
    <source>
        <dbReference type="SAM" id="Phobius"/>
    </source>
</evidence>
<dbReference type="AlphaFoldDB" id="A0A7W7W512"/>
<keyword evidence="1" id="KW-0812">Transmembrane</keyword>
<protein>
    <recommendedName>
        <fullName evidence="5">DUF4350 domain-containing protein</fullName>
    </recommendedName>
</protein>